<accession>T1F9K4</accession>
<proteinExistence type="predicted"/>
<dbReference type="RefSeq" id="XP_009021367.1">
    <property type="nucleotide sequence ID" value="XM_009023119.1"/>
</dbReference>
<protein>
    <submittedName>
        <fullName evidence="1 2">Uncharacterized protein</fullName>
    </submittedName>
</protein>
<keyword evidence="3" id="KW-1185">Reference proteome</keyword>
<dbReference type="CTD" id="20205503"/>
<evidence type="ECO:0000313" key="3">
    <source>
        <dbReference type="Proteomes" id="UP000015101"/>
    </source>
</evidence>
<dbReference type="EnsemblMetazoa" id="HelroT175721">
    <property type="protein sequence ID" value="HelroP175721"/>
    <property type="gene ID" value="HelroG175721"/>
</dbReference>
<dbReference type="Proteomes" id="UP000015101">
    <property type="component" value="Unassembled WGS sequence"/>
</dbReference>
<evidence type="ECO:0000313" key="1">
    <source>
        <dbReference type="EMBL" id="ESO00730.1"/>
    </source>
</evidence>
<dbReference type="KEGG" id="hro:HELRODRAFT_175721"/>
<evidence type="ECO:0000313" key="2">
    <source>
        <dbReference type="EnsemblMetazoa" id="HelroP175721"/>
    </source>
</evidence>
<dbReference type="InParanoid" id="T1F9K4"/>
<reference evidence="3" key="1">
    <citation type="submission" date="2012-12" db="EMBL/GenBank/DDBJ databases">
        <authorList>
            <person name="Hellsten U."/>
            <person name="Grimwood J."/>
            <person name="Chapman J.A."/>
            <person name="Shapiro H."/>
            <person name="Aerts A."/>
            <person name="Otillar R.P."/>
            <person name="Terry A.Y."/>
            <person name="Boore J.L."/>
            <person name="Simakov O."/>
            <person name="Marletaz F."/>
            <person name="Cho S.-J."/>
            <person name="Edsinger-Gonzales E."/>
            <person name="Havlak P."/>
            <person name="Kuo D.-H."/>
            <person name="Larsson T."/>
            <person name="Lv J."/>
            <person name="Arendt D."/>
            <person name="Savage R."/>
            <person name="Osoegawa K."/>
            <person name="de Jong P."/>
            <person name="Lindberg D.R."/>
            <person name="Seaver E.C."/>
            <person name="Weisblat D.A."/>
            <person name="Putnam N.H."/>
            <person name="Grigoriev I.V."/>
            <person name="Rokhsar D.S."/>
        </authorList>
    </citation>
    <scope>NUCLEOTIDE SEQUENCE</scope>
</reference>
<reference evidence="1 3" key="2">
    <citation type="journal article" date="2013" name="Nature">
        <title>Insights into bilaterian evolution from three spiralian genomes.</title>
        <authorList>
            <person name="Simakov O."/>
            <person name="Marletaz F."/>
            <person name="Cho S.J."/>
            <person name="Edsinger-Gonzales E."/>
            <person name="Havlak P."/>
            <person name="Hellsten U."/>
            <person name="Kuo D.H."/>
            <person name="Larsson T."/>
            <person name="Lv J."/>
            <person name="Arendt D."/>
            <person name="Savage R."/>
            <person name="Osoegawa K."/>
            <person name="de Jong P."/>
            <person name="Grimwood J."/>
            <person name="Chapman J.A."/>
            <person name="Shapiro H."/>
            <person name="Aerts A."/>
            <person name="Otillar R.P."/>
            <person name="Terry A.Y."/>
            <person name="Boore J.L."/>
            <person name="Grigoriev I.V."/>
            <person name="Lindberg D.R."/>
            <person name="Seaver E.C."/>
            <person name="Weisblat D.A."/>
            <person name="Putnam N.H."/>
            <person name="Rokhsar D.S."/>
        </authorList>
    </citation>
    <scope>NUCLEOTIDE SEQUENCE</scope>
</reference>
<dbReference type="GeneID" id="20205503"/>
<organism evidence="2 3">
    <name type="scientific">Helobdella robusta</name>
    <name type="common">Californian leech</name>
    <dbReference type="NCBI Taxonomy" id="6412"/>
    <lineage>
        <taxon>Eukaryota</taxon>
        <taxon>Metazoa</taxon>
        <taxon>Spiralia</taxon>
        <taxon>Lophotrochozoa</taxon>
        <taxon>Annelida</taxon>
        <taxon>Clitellata</taxon>
        <taxon>Hirudinea</taxon>
        <taxon>Rhynchobdellida</taxon>
        <taxon>Glossiphoniidae</taxon>
        <taxon>Helobdella</taxon>
    </lineage>
</organism>
<reference evidence="2" key="3">
    <citation type="submission" date="2015-06" db="UniProtKB">
        <authorList>
            <consortium name="EnsemblMetazoa"/>
        </authorList>
    </citation>
    <scope>IDENTIFICATION</scope>
</reference>
<dbReference type="EMBL" id="AMQM01005404">
    <property type="status" value="NOT_ANNOTATED_CDS"/>
    <property type="molecule type" value="Genomic_DNA"/>
</dbReference>
<dbReference type="AlphaFoldDB" id="T1F9K4"/>
<gene>
    <name evidence="2" type="primary">20205503</name>
    <name evidence="1" type="ORF">HELRODRAFT_175721</name>
</gene>
<name>T1F9K4_HELRO</name>
<dbReference type="EMBL" id="KB096900">
    <property type="protein sequence ID" value="ESO00730.1"/>
    <property type="molecule type" value="Genomic_DNA"/>
</dbReference>
<dbReference type="HOGENOM" id="CLU_1338865_0_0_1"/>
<sequence length="205" mass="24448">MLGWSDDYITGFKEREKKEKLSLYKKFAEDNLDKYEVPAEEFQKLVELLALGTDLMPDEEPLMLLTSVTTDQLHNLMMDQQNFFFTKIVENIPKNYVSKLHLDSDGVDGIINHTDYFPLCYRVQKNYFLPYRIGEFLDKICPICREDFIERSFVVTLFIYEIAEFRRVMYDYHTLVDKRVAARGQLNIDTHHTVWNLNVDRRQRP</sequence>